<protein>
    <submittedName>
        <fullName evidence="1">Acyl-CoA transferase</fullName>
    </submittedName>
</protein>
<proteinExistence type="predicted"/>
<name>A0ABU7TMU0_9HYPH</name>
<dbReference type="EMBL" id="MLCA01000006">
    <property type="protein sequence ID" value="MEE7490831.1"/>
    <property type="molecule type" value="Genomic_DNA"/>
</dbReference>
<dbReference type="Gene3D" id="3.40.50.10540">
    <property type="entry name" value="Crotonobetainyl-coa:carnitine coa-transferase, domain 1"/>
    <property type="match status" value="1"/>
</dbReference>
<comment type="caution">
    <text evidence="1">The sequence shown here is derived from an EMBL/GenBank/DDBJ whole genome shotgun (WGS) entry which is preliminary data.</text>
</comment>
<dbReference type="InterPro" id="IPR052985">
    <property type="entry name" value="CoA-trans_III_biosynth/detox"/>
</dbReference>
<organism evidence="1 2">
    <name type="scientific">Methylobacterium oryzae</name>
    <dbReference type="NCBI Taxonomy" id="334852"/>
    <lineage>
        <taxon>Bacteria</taxon>
        <taxon>Pseudomonadati</taxon>
        <taxon>Pseudomonadota</taxon>
        <taxon>Alphaproteobacteria</taxon>
        <taxon>Hyphomicrobiales</taxon>
        <taxon>Methylobacteriaceae</taxon>
        <taxon>Methylobacterium</taxon>
    </lineage>
</organism>
<dbReference type="GO" id="GO:0016740">
    <property type="term" value="F:transferase activity"/>
    <property type="evidence" value="ECO:0007669"/>
    <property type="project" value="UniProtKB-KW"/>
</dbReference>
<sequence length="484" mass="51110">MHDRHADHDALPTILAEALAALALPPEAGDRLTVTGTGSLPSCFPVTALATASIGAAGLAVSELLGLSGRARAVTVDRHLASAWFGTSVRPCGWTLPAAWDPIAGDYRAADGWIRLHTNAPRHRAAALAVLDCPGEREAVAAAVARAAAEDLEGAILRAGGCAAAMRGPDDWEGLDQGRAVRAEPLVAVAEWPVQHRSSWRPDPARPLAGIRVLDLTRILAGPVATRVLAGLGADVLRIDPPGWDEPSLAPDVTLGKVCTRLDLRQVDDRRHFETLLAEADILVHGYRPDALERLGYGAARRRALNPDLIDVALCAYGWTGPWAGRRGFDSLVQMATGIAAAGQRWKQADRPVPLPVQALDHATGYLMAAAAVRGLIARQRDGHAVTARLSLARTARLLTDHPGSAPGPAFGGYRDADYAPEIEDTAWGPALRLHAPVRIDGAPLRWDRPACDLGTTEAAQVRHFGSARLSGSKAAPGSRSAIN</sequence>
<dbReference type="InterPro" id="IPR023606">
    <property type="entry name" value="CoA-Trfase_III_dom_1_sf"/>
</dbReference>
<gene>
    <name evidence="1" type="ORF">MOTC310_10315</name>
</gene>
<keyword evidence="1" id="KW-0808">Transferase</keyword>
<dbReference type="PANTHER" id="PTHR48229">
    <property type="entry name" value="CAIB/BAIF FAMILY ENZYME (AFU_ORTHOLOGUE AFUA_1G05360)-RELATED"/>
    <property type="match status" value="1"/>
</dbReference>
<keyword evidence="2" id="KW-1185">Reference proteome</keyword>
<dbReference type="Pfam" id="PF02515">
    <property type="entry name" value="CoA_transf_3"/>
    <property type="match status" value="1"/>
</dbReference>
<reference evidence="1 2" key="1">
    <citation type="journal article" date="2012" name="Genet. Mol. Biol.">
        <title>Analysis of 16S rRNA and mxaF genes revealing insights into Methylobacterium niche-specific plant association.</title>
        <authorList>
            <person name="Dourado M.N."/>
            <person name="Andreote F.D."/>
            <person name="Dini-Andreote F."/>
            <person name="Conti R."/>
            <person name="Araujo J.M."/>
            <person name="Araujo W.L."/>
        </authorList>
    </citation>
    <scope>NUCLEOTIDE SEQUENCE [LARGE SCALE GENOMIC DNA]</scope>
    <source>
        <strain evidence="1 2">TC3-10</strain>
    </source>
</reference>
<dbReference type="RefSeq" id="WP_331301706.1">
    <property type="nucleotide sequence ID" value="NZ_MLCA01000006.1"/>
</dbReference>
<accession>A0ABU7TMU0</accession>
<dbReference type="InterPro" id="IPR003673">
    <property type="entry name" value="CoA-Trfase_fam_III"/>
</dbReference>
<evidence type="ECO:0000313" key="2">
    <source>
        <dbReference type="Proteomes" id="UP001355206"/>
    </source>
</evidence>
<dbReference type="PANTHER" id="PTHR48229:SF1">
    <property type="entry name" value="ALPHA METHYLACYL-COA RACEMASE-RELATED"/>
    <property type="match status" value="1"/>
</dbReference>
<dbReference type="SUPFAM" id="SSF89796">
    <property type="entry name" value="CoA-transferase family III (CaiB/BaiF)"/>
    <property type="match status" value="2"/>
</dbReference>
<evidence type="ECO:0000313" key="1">
    <source>
        <dbReference type="EMBL" id="MEE7490831.1"/>
    </source>
</evidence>
<dbReference type="Proteomes" id="UP001355206">
    <property type="component" value="Unassembled WGS sequence"/>
</dbReference>